<dbReference type="PROSITE" id="PS50005">
    <property type="entry name" value="TPR"/>
    <property type="match status" value="1"/>
</dbReference>
<dbReference type="Pfam" id="PF13174">
    <property type="entry name" value="TPR_6"/>
    <property type="match status" value="1"/>
</dbReference>
<dbReference type="InterPro" id="IPR051685">
    <property type="entry name" value="Ycf3/AcsC/BcsC/TPR_MFPF"/>
</dbReference>
<dbReference type="PANTHER" id="PTHR44943:SF8">
    <property type="entry name" value="TPR REPEAT-CONTAINING PROTEIN MJ0263"/>
    <property type="match status" value="1"/>
</dbReference>
<sequence>MGEEILKKILKKYNLLEVHKDTYSYVSENDIVKMVKKIEDKLMPCNDVYNHLNSSPFIKSIKVKPIKSIDKEKFILHIEIETVSARIYIIPLNYNTGEILVLCSIEEQIITLYDVENKKPLNIDNYMNAFEEQIKEIMKNSNVNLDDLYNKYKKEHLLKNKEKDKKAENLYREVGELLRTINKRMSKTKRLKIIEEVERKFNYIINNYPQFPGLTGCYTNLGQLKIDRKMYENMKEKNIITNLLLDDKTYCEAGELFEKALEINPTNYVAIEKYAILHFQQENYDKCLEYINKLEKDRVRNIIGFISNMGFALINVSEKRIEFYEEIYKCYPESFELMYILGKLYTYENDKSLKAYSFYKKCINQNPKSIIKIGTDMAYICMLLEKYKEQEEYCKKILGTLSNVNDITTREFEEVKYNSLSLLASSYIEQGNYKESLSIRQELVDKFPNNTTYHNLGNTLYQMKNYDDAIEYLKKALEIYEDQTTNKLLGDIYFEKNDFSEAIKYYIKSLEFLKNIDLNKIRKDKDIKNRINLVKSDLYNNIVNSYINIKDYLNAMKYNNQALKEFSNDYKFKSLDEKLKCIAKN</sequence>
<dbReference type="AlphaFoldDB" id="A0A371IPN3"/>
<dbReference type="RefSeq" id="WP_095404452.1">
    <property type="nucleotide sequence ID" value="NZ_NOJZ02000059.1"/>
</dbReference>
<dbReference type="Pfam" id="PF13181">
    <property type="entry name" value="TPR_8"/>
    <property type="match status" value="1"/>
</dbReference>
<keyword evidence="1" id="KW-0677">Repeat</keyword>
<dbReference type="SMART" id="SM00028">
    <property type="entry name" value="TPR"/>
    <property type="match status" value="5"/>
</dbReference>
<evidence type="ECO:0000313" key="5">
    <source>
        <dbReference type="Proteomes" id="UP000243494"/>
    </source>
</evidence>
<evidence type="ECO:0000313" key="4">
    <source>
        <dbReference type="EMBL" id="RDY22438.1"/>
    </source>
</evidence>
<proteinExistence type="predicted"/>
<dbReference type="PROSITE" id="PS50293">
    <property type="entry name" value="TPR_REGION"/>
    <property type="match status" value="1"/>
</dbReference>
<evidence type="ECO:0000256" key="1">
    <source>
        <dbReference type="ARBA" id="ARBA00022737"/>
    </source>
</evidence>
<dbReference type="Pfam" id="PF14559">
    <property type="entry name" value="TPR_19"/>
    <property type="match status" value="1"/>
</dbReference>
<dbReference type="EMBL" id="NOJZ02000059">
    <property type="protein sequence ID" value="RDY22438.1"/>
    <property type="molecule type" value="Genomic_DNA"/>
</dbReference>
<dbReference type="SUPFAM" id="SSF48452">
    <property type="entry name" value="TPR-like"/>
    <property type="match status" value="2"/>
</dbReference>
<dbReference type="InterPro" id="IPR011990">
    <property type="entry name" value="TPR-like_helical_dom_sf"/>
</dbReference>
<dbReference type="PANTHER" id="PTHR44943">
    <property type="entry name" value="CELLULOSE SYNTHASE OPERON PROTEIN C"/>
    <property type="match status" value="1"/>
</dbReference>
<dbReference type="InterPro" id="IPR019734">
    <property type="entry name" value="TPR_rpt"/>
</dbReference>
<dbReference type="Pfam" id="PF13424">
    <property type="entry name" value="TPR_12"/>
    <property type="match status" value="1"/>
</dbReference>
<dbReference type="Proteomes" id="UP000243494">
    <property type="component" value="Unassembled WGS sequence"/>
</dbReference>
<evidence type="ECO:0000256" key="2">
    <source>
        <dbReference type="ARBA" id="ARBA00022803"/>
    </source>
</evidence>
<organism evidence="4 5">
    <name type="scientific">Romboutsia maritimum</name>
    <dbReference type="NCBI Taxonomy" id="2020948"/>
    <lineage>
        <taxon>Bacteria</taxon>
        <taxon>Bacillati</taxon>
        <taxon>Bacillota</taxon>
        <taxon>Clostridia</taxon>
        <taxon>Peptostreptococcales</taxon>
        <taxon>Peptostreptococcaceae</taxon>
        <taxon>Romboutsia</taxon>
    </lineage>
</organism>
<gene>
    <name evidence="4" type="ORF">CHF27_013440</name>
</gene>
<dbReference type="OrthoDB" id="9816462at2"/>
<accession>A0A371IPN3</accession>
<reference evidence="4 5" key="1">
    <citation type="journal article" date="2017" name="Genome Announc.">
        <title>Draft Genome Sequence of Romboutsia maritimum sp. nov. Strain CCRI-22766(T), Isolated from Coastal Estuarine Mud.</title>
        <authorList>
            <person name="Maheux A.F."/>
            <person name="Boudreau D.K."/>
            <person name="Berube E."/>
            <person name="Boissinot M."/>
            <person name="Raymond F."/>
            <person name="Brodeur S."/>
            <person name="Corbeil J."/>
            <person name="Brightwell G."/>
            <person name="Broda D."/>
            <person name="Omar R.F."/>
            <person name="Bergeron M.G."/>
        </authorList>
    </citation>
    <scope>NUCLEOTIDE SEQUENCE [LARGE SCALE GENOMIC DNA]</scope>
    <source>
        <strain evidence="4 5">CCRI-22766</strain>
    </source>
</reference>
<dbReference type="Gene3D" id="1.25.40.10">
    <property type="entry name" value="Tetratricopeptide repeat domain"/>
    <property type="match status" value="2"/>
</dbReference>
<feature type="repeat" description="TPR" evidence="3">
    <location>
        <begin position="450"/>
        <end position="483"/>
    </location>
</feature>
<comment type="caution">
    <text evidence="4">The sequence shown here is derived from an EMBL/GenBank/DDBJ whole genome shotgun (WGS) entry which is preliminary data.</text>
</comment>
<keyword evidence="2 3" id="KW-0802">TPR repeat</keyword>
<protein>
    <submittedName>
        <fullName evidence="4">Tetratricopeptide repeat protein</fullName>
    </submittedName>
</protein>
<name>A0A371IPN3_9FIRM</name>
<keyword evidence="5" id="KW-1185">Reference proteome</keyword>
<evidence type="ECO:0000256" key="3">
    <source>
        <dbReference type="PROSITE-ProRule" id="PRU00339"/>
    </source>
</evidence>